<feature type="region of interest" description="Disordered" evidence="2">
    <location>
        <begin position="797"/>
        <end position="816"/>
    </location>
</feature>
<dbReference type="GO" id="GO:0061025">
    <property type="term" value="P:membrane fusion"/>
    <property type="evidence" value="ECO:0007669"/>
    <property type="project" value="TreeGrafter"/>
</dbReference>
<dbReference type="GO" id="GO:0005795">
    <property type="term" value="C:Golgi stack"/>
    <property type="evidence" value="ECO:0007669"/>
    <property type="project" value="TreeGrafter"/>
</dbReference>
<accession>A0AAW1RWA5</accession>
<dbReference type="SUPFAM" id="SSF48371">
    <property type="entry name" value="ARM repeat"/>
    <property type="match status" value="1"/>
</dbReference>
<feature type="coiled-coil region" evidence="1">
    <location>
        <begin position="817"/>
        <end position="862"/>
    </location>
</feature>
<dbReference type="GO" id="GO:0005783">
    <property type="term" value="C:endoplasmic reticulum"/>
    <property type="evidence" value="ECO:0007669"/>
    <property type="project" value="TreeGrafter"/>
</dbReference>
<name>A0AAW1RWA5_9CHLO</name>
<dbReference type="PANTHER" id="PTHR10013:SF0">
    <property type="entry name" value="GENERAL VESICULAR TRANSPORT FACTOR P115"/>
    <property type="match status" value="1"/>
</dbReference>
<dbReference type="GO" id="GO:0006888">
    <property type="term" value="P:endoplasmic reticulum to Golgi vesicle-mediated transport"/>
    <property type="evidence" value="ECO:0007669"/>
    <property type="project" value="TreeGrafter"/>
</dbReference>
<comment type="caution">
    <text evidence="4">The sequence shown here is derived from an EMBL/GenBank/DDBJ whole genome shotgun (WGS) entry which is preliminary data.</text>
</comment>
<dbReference type="Gene3D" id="1.25.10.10">
    <property type="entry name" value="Leucine-rich Repeat Variant"/>
    <property type="match status" value="2"/>
</dbReference>
<proteinExistence type="predicted"/>
<dbReference type="Pfam" id="PF04871">
    <property type="entry name" value="Uso1_p115_C"/>
    <property type="match status" value="1"/>
</dbReference>
<evidence type="ECO:0000313" key="5">
    <source>
        <dbReference type="Proteomes" id="UP001485043"/>
    </source>
</evidence>
<dbReference type="InterPro" id="IPR006955">
    <property type="entry name" value="Uso1_p115_C"/>
</dbReference>
<evidence type="ECO:0000313" key="4">
    <source>
        <dbReference type="EMBL" id="KAK9838214.1"/>
    </source>
</evidence>
<dbReference type="PANTHER" id="PTHR10013">
    <property type="entry name" value="GENERAL VESICULAR TRANSPORT FACTOR P115"/>
    <property type="match status" value="1"/>
</dbReference>
<evidence type="ECO:0000256" key="1">
    <source>
        <dbReference type="SAM" id="Coils"/>
    </source>
</evidence>
<dbReference type="InterPro" id="IPR024095">
    <property type="entry name" value="Vesicle_P115"/>
</dbReference>
<dbReference type="GO" id="GO:0006886">
    <property type="term" value="P:intracellular protein transport"/>
    <property type="evidence" value="ECO:0007669"/>
    <property type="project" value="InterPro"/>
</dbReference>
<evidence type="ECO:0000256" key="2">
    <source>
        <dbReference type="SAM" id="MobiDB-lite"/>
    </source>
</evidence>
<feature type="coiled-coil region" evidence="1">
    <location>
        <begin position="694"/>
        <end position="770"/>
    </location>
</feature>
<reference evidence="4 5" key="1">
    <citation type="journal article" date="2024" name="Nat. Commun.">
        <title>Phylogenomics reveals the evolutionary origins of lichenization in chlorophyte algae.</title>
        <authorList>
            <person name="Puginier C."/>
            <person name="Libourel C."/>
            <person name="Otte J."/>
            <person name="Skaloud P."/>
            <person name="Haon M."/>
            <person name="Grisel S."/>
            <person name="Petersen M."/>
            <person name="Berrin J.G."/>
            <person name="Delaux P.M."/>
            <person name="Dal Grande F."/>
            <person name="Keller J."/>
        </authorList>
    </citation>
    <scope>NUCLEOTIDE SEQUENCE [LARGE SCALE GENOMIC DNA]</scope>
    <source>
        <strain evidence="4 5">SAG 2523</strain>
    </source>
</reference>
<organism evidence="4 5">
    <name type="scientific">Apatococcus fuscideae</name>
    <dbReference type="NCBI Taxonomy" id="2026836"/>
    <lineage>
        <taxon>Eukaryota</taxon>
        <taxon>Viridiplantae</taxon>
        <taxon>Chlorophyta</taxon>
        <taxon>core chlorophytes</taxon>
        <taxon>Trebouxiophyceae</taxon>
        <taxon>Chlorellales</taxon>
        <taxon>Chlorellaceae</taxon>
        <taxon>Apatococcus</taxon>
    </lineage>
</organism>
<feature type="domain" description="Uso1/p115-like vesicle tethering protein C-terminal" evidence="3">
    <location>
        <begin position="749"/>
        <end position="876"/>
    </location>
</feature>
<feature type="region of interest" description="Disordered" evidence="2">
    <location>
        <begin position="552"/>
        <end position="574"/>
    </location>
</feature>
<dbReference type="InterPro" id="IPR016024">
    <property type="entry name" value="ARM-type_fold"/>
</dbReference>
<keyword evidence="5" id="KW-1185">Reference proteome</keyword>
<dbReference type="InterPro" id="IPR011989">
    <property type="entry name" value="ARM-like"/>
</dbReference>
<evidence type="ECO:0000259" key="3">
    <source>
        <dbReference type="Pfam" id="PF04871"/>
    </source>
</evidence>
<dbReference type="GO" id="GO:0048211">
    <property type="term" value="P:Golgi vesicle docking"/>
    <property type="evidence" value="ECO:0007669"/>
    <property type="project" value="TreeGrafter"/>
</dbReference>
<dbReference type="Proteomes" id="UP001485043">
    <property type="component" value="Unassembled WGS sequence"/>
</dbReference>
<feature type="compositionally biased region" description="Low complexity" evidence="2">
    <location>
        <begin position="802"/>
        <end position="813"/>
    </location>
</feature>
<dbReference type="EMBL" id="JALJOV010001931">
    <property type="protein sequence ID" value="KAK9838214.1"/>
    <property type="molecule type" value="Genomic_DNA"/>
</dbReference>
<gene>
    <name evidence="4" type="ORF">WJX84_003576</name>
</gene>
<keyword evidence="1" id="KW-0175">Coiled coil</keyword>
<feature type="region of interest" description="Disordered" evidence="2">
    <location>
        <begin position="652"/>
        <end position="672"/>
    </location>
</feature>
<sequence>MNFLGAVGRTARNALRTAEGSEEDRSVAQLLARIADTEQGEDRREALTQLIESLSGNEQARLALGSSGFLQLCAIIQQEQEEPEMVQGSLEALALAITKNATPTTSKGSNPSAINAELFARAPGNVNLILDLLRPANGSESNPHIRLNAVRLLAAVAGTGTPRLPEAILASQQGVVVLMDLLNDTEAIRNEALLLLTALAVTSREIQKIAAFEGAFQRLFGIVRDEGGADGGIVVQDCMQLLNNLLQGSQPNQLMFRHTGYLQTLPAFLKLQEAEGTKDPVIGPLLQAGSFEALQTLALPFGAGSPARLRAQALGCLADMDEQPSAAALLAAFCHDHPEGQEALAATVLPTTRRPEPDGAPKTFGEELLLAWSGRSTTVQVVGRAANMMTGLIDGNSACKQRLLDLTIPSQPGPTPAPAVSLMQLCISWLSRSVGPQTPGTRPAPEAPYLIMQMLITWLLDFPAAALLLSGMQGAIEILAGMCTTRTQGQAQALGELATLSLGQCMLPTLQERNQVASGKATPDLLDVIATHIGVGAFLRTIKSLEQCCSDEAVPASDPPDKETSTQSLPGLPYIGGPGSEFPAAVCRICQKVEERVFASFSDSLPGLTGQCSAEEAGPLERVAILERDLRQLQRRSHALLAEAISGFSPPGTLPVASSLQQQTHKRNPSSDLAQLQVGQQQPVAPSSLPDPRLPQLEARAAALHSRASAAEANASILQQQLKALQNEHLALQSRCTGQQQEQVRLNDKLQQCERKAEQAQASGQQSQAELQSLSSAYFDLEAHAFSLESQLKDTTSQAKVSSSNAAPRSSPAHEVNDRIRAAVAAAEQQAENTANDLMVCIGEEQEKVERLSARLQELGVDVAQLLEGIGDAADDTT</sequence>
<protein>
    <recommendedName>
        <fullName evidence="3">Uso1/p115-like vesicle tethering protein C-terminal domain-containing protein</fullName>
    </recommendedName>
</protein>
<dbReference type="GO" id="GO:0012507">
    <property type="term" value="C:ER to Golgi transport vesicle membrane"/>
    <property type="evidence" value="ECO:0007669"/>
    <property type="project" value="TreeGrafter"/>
</dbReference>
<dbReference type="AlphaFoldDB" id="A0AAW1RWA5"/>